<evidence type="ECO:0000313" key="4">
    <source>
        <dbReference type="Proteomes" id="UP000377595"/>
    </source>
</evidence>
<dbReference type="InterPro" id="IPR050275">
    <property type="entry name" value="PGM_Phosphatase"/>
</dbReference>
<dbReference type="PANTHER" id="PTHR48100">
    <property type="entry name" value="BROAD-SPECIFICITY PHOSPHATASE YOR283W-RELATED"/>
    <property type="match status" value="1"/>
</dbReference>
<dbReference type="SUPFAM" id="SSF53254">
    <property type="entry name" value="Phosphoglycerate mutase-like"/>
    <property type="match status" value="1"/>
</dbReference>
<dbReference type="RefSeq" id="WP_155348588.1">
    <property type="nucleotide sequence ID" value="NZ_BAAAHM010000009.1"/>
</dbReference>
<dbReference type="GO" id="GO:0016791">
    <property type="term" value="F:phosphatase activity"/>
    <property type="evidence" value="ECO:0007669"/>
    <property type="project" value="TreeGrafter"/>
</dbReference>
<evidence type="ECO:0000256" key="1">
    <source>
        <dbReference type="ARBA" id="ARBA00023152"/>
    </source>
</evidence>
<organism evidence="3 4">
    <name type="scientific">Acrocarpospora pleiomorpha</name>
    <dbReference type="NCBI Taxonomy" id="90975"/>
    <lineage>
        <taxon>Bacteria</taxon>
        <taxon>Bacillati</taxon>
        <taxon>Actinomycetota</taxon>
        <taxon>Actinomycetes</taxon>
        <taxon>Streptosporangiales</taxon>
        <taxon>Streptosporangiaceae</taxon>
        <taxon>Acrocarpospora</taxon>
    </lineage>
</organism>
<gene>
    <name evidence="3" type="ORF">Aple_066050</name>
</gene>
<dbReference type="PROSITE" id="PS00175">
    <property type="entry name" value="PG_MUTASE"/>
    <property type="match status" value="1"/>
</dbReference>
<dbReference type="EMBL" id="BLAF01000044">
    <property type="protein sequence ID" value="GES23706.1"/>
    <property type="molecule type" value="Genomic_DNA"/>
</dbReference>
<dbReference type="InterPro" id="IPR001345">
    <property type="entry name" value="PG/BPGM_mutase_AS"/>
</dbReference>
<dbReference type="AlphaFoldDB" id="A0A5M3XSD5"/>
<dbReference type="InterPro" id="IPR029033">
    <property type="entry name" value="His_PPase_superfam"/>
</dbReference>
<sequence length="246" mass="27398">MSCPHGERPGDVHLVHVVRHGQSTSNVAYLAVETSAASSAVIPDDDMAIELTDLGWRQAGSVGRWLAGLEPGDTPDMVWCSPYLRAEQTWRGIERELISAGRERPCHRVDERLRDRDRGRLRHRHPRWVRGWFPAETLAEERDPLGYRPPDGESFRDVAERLREVVAEIEADGHRRVLIVAHDAVVLFLRQILEGLSDEDVLAIAAEGLADNGSITSWQGTEGGYRLLAYNVSHGGDGYEQAASHS</sequence>
<dbReference type="Gene3D" id="3.40.50.1240">
    <property type="entry name" value="Phosphoglycerate mutase-like"/>
    <property type="match status" value="1"/>
</dbReference>
<dbReference type="InterPro" id="IPR013078">
    <property type="entry name" value="His_Pase_superF_clade-1"/>
</dbReference>
<dbReference type="PANTHER" id="PTHR48100:SF1">
    <property type="entry name" value="HISTIDINE PHOSPHATASE FAMILY PROTEIN-RELATED"/>
    <property type="match status" value="1"/>
</dbReference>
<keyword evidence="1" id="KW-0324">Glycolysis</keyword>
<dbReference type="Pfam" id="PF00300">
    <property type="entry name" value="His_Phos_1"/>
    <property type="match status" value="1"/>
</dbReference>
<dbReference type="OrthoDB" id="5449373at2"/>
<dbReference type="GO" id="GO:0005737">
    <property type="term" value="C:cytoplasm"/>
    <property type="evidence" value="ECO:0007669"/>
    <property type="project" value="TreeGrafter"/>
</dbReference>
<name>A0A5M3XSD5_9ACTN</name>
<keyword evidence="4" id="KW-1185">Reference proteome</keyword>
<evidence type="ECO:0000256" key="2">
    <source>
        <dbReference type="ARBA" id="ARBA00023235"/>
    </source>
</evidence>
<dbReference type="SMART" id="SM00855">
    <property type="entry name" value="PGAM"/>
    <property type="match status" value="1"/>
</dbReference>
<dbReference type="Proteomes" id="UP000377595">
    <property type="component" value="Unassembled WGS sequence"/>
</dbReference>
<dbReference type="CDD" id="cd07067">
    <property type="entry name" value="HP_PGM_like"/>
    <property type="match status" value="1"/>
</dbReference>
<comment type="caution">
    <text evidence="3">The sequence shown here is derived from an EMBL/GenBank/DDBJ whole genome shotgun (WGS) entry which is preliminary data.</text>
</comment>
<protein>
    <submittedName>
        <fullName evidence="3">Phosphoglycerate mutase</fullName>
    </submittedName>
</protein>
<keyword evidence="2" id="KW-0413">Isomerase</keyword>
<proteinExistence type="predicted"/>
<evidence type="ECO:0000313" key="3">
    <source>
        <dbReference type="EMBL" id="GES23706.1"/>
    </source>
</evidence>
<reference evidence="3 4" key="1">
    <citation type="submission" date="2019-10" db="EMBL/GenBank/DDBJ databases">
        <title>Whole genome shotgun sequence of Acrocarpospora pleiomorpha NBRC 16267.</title>
        <authorList>
            <person name="Ichikawa N."/>
            <person name="Kimura A."/>
            <person name="Kitahashi Y."/>
            <person name="Komaki H."/>
            <person name="Oguchi A."/>
        </authorList>
    </citation>
    <scope>NUCLEOTIDE SEQUENCE [LARGE SCALE GENOMIC DNA]</scope>
    <source>
        <strain evidence="3 4">NBRC 16267</strain>
    </source>
</reference>
<accession>A0A5M3XSD5</accession>